<proteinExistence type="predicted"/>
<dbReference type="OrthoDB" id="6141491at2759"/>
<organism evidence="2 3">
    <name type="scientific">Mytilus galloprovincialis</name>
    <name type="common">Mediterranean mussel</name>
    <dbReference type="NCBI Taxonomy" id="29158"/>
    <lineage>
        <taxon>Eukaryota</taxon>
        <taxon>Metazoa</taxon>
        <taxon>Spiralia</taxon>
        <taxon>Lophotrochozoa</taxon>
        <taxon>Mollusca</taxon>
        <taxon>Bivalvia</taxon>
        <taxon>Autobranchia</taxon>
        <taxon>Pteriomorphia</taxon>
        <taxon>Mytilida</taxon>
        <taxon>Mytiloidea</taxon>
        <taxon>Mytilidae</taxon>
        <taxon>Mytilinae</taxon>
        <taxon>Mytilus</taxon>
    </lineage>
</organism>
<accession>A0A8B6GVU8</accession>
<evidence type="ECO:0000313" key="3">
    <source>
        <dbReference type="Proteomes" id="UP000596742"/>
    </source>
</evidence>
<name>A0A8B6GVU8_MYTGA</name>
<evidence type="ECO:0000313" key="2">
    <source>
        <dbReference type="EMBL" id="VDI69822.1"/>
    </source>
</evidence>
<reference evidence="2" key="1">
    <citation type="submission" date="2018-11" db="EMBL/GenBank/DDBJ databases">
        <authorList>
            <person name="Alioto T."/>
            <person name="Alioto T."/>
        </authorList>
    </citation>
    <scope>NUCLEOTIDE SEQUENCE</scope>
</reference>
<gene>
    <name evidence="2" type="ORF">MGAL_10B042475</name>
</gene>
<dbReference type="Proteomes" id="UP000596742">
    <property type="component" value="Unassembled WGS sequence"/>
</dbReference>
<evidence type="ECO:0000256" key="1">
    <source>
        <dbReference type="SAM" id="MobiDB-lite"/>
    </source>
</evidence>
<feature type="region of interest" description="Disordered" evidence="1">
    <location>
        <begin position="1"/>
        <end position="23"/>
    </location>
</feature>
<keyword evidence="3" id="KW-1185">Reference proteome</keyword>
<feature type="compositionally biased region" description="Low complexity" evidence="1">
    <location>
        <begin position="11"/>
        <end position="21"/>
    </location>
</feature>
<protein>
    <submittedName>
        <fullName evidence="2">Uncharacterized protein</fullName>
    </submittedName>
</protein>
<dbReference type="EMBL" id="UYJE01009083">
    <property type="protein sequence ID" value="VDI69822.1"/>
    <property type="molecule type" value="Genomic_DNA"/>
</dbReference>
<comment type="caution">
    <text evidence="2">The sequence shown here is derived from an EMBL/GenBank/DDBJ whole genome shotgun (WGS) entry which is preliminary data.</text>
</comment>
<dbReference type="AlphaFoldDB" id="A0A8B6GVU8"/>
<sequence length="182" mass="20534">MTHCRKKTTEVTKQTQEQAQELEPENCREHVNLCEQDNEDMQIILDKILSKGAPEDLRVLLESQLSNSKIGLEKDKDAGILKSPQAYQDLGKSGMLILPSKRLLQYYKKSVPQAPGNVNQNFEWMVKEAEKKGIKEHGKRGGILIDEMSIQDDLQIVKKGDSWSIIGAVDMGEINKKKLISS</sequence>